<dbReference type="AlphaFoldDB" id="A0A0G0RM49"/>
<name>A0A0G0RM49_9BACT</name>
<protein>
    <recommendedName>
        <fullName evidence="5">Peptidyl-prolyl cis-trans isomerase</fullName>
        <ecNumber evidence="5">5.2.1.8</ecNumber>
    </recommendedName>
</protein>
<comment type="catalytic activity">
    <reaction evidence="1 4 5">
        <text>[protein]-peptidylproline (omega=180) = [protein]-peptidylproline (omega=0)</text>
        <dbReference type="Rhea" id="RHEA:16237"/>
        <dbReference type="Rhea" id="RHEA-COMP:10747"/>
        <dbReference type="Rhea" id="RHEA-COMP:10748"/>
        <dbReference type="ChEBI" id="CHEBI:83833"/>
        <dbReference type="ChEBI" id="CHEBI:83834"/>
        <dbReference type="EC" id="5.2.1.8"/>
    </reaction>
</comment>
<dbReference type="PROSITE" id="PS50059">
    <property type="entry name" value="FKBP_PPIASE"/>
    <property type="match status" value="1"/>
</dbReference>
<evidence type="ECO:0000256" key="5">
    <source>
        <dbReference type="RuleBase" id="RU003915"/>
    </source>
</evidence>
<keyword evidence="6" id="KW-0472">Membrane</keyword>
<proteinExistence type="inferred from homology"/>
<keyword evidence="3 4" id="KW-0413">Isomerase</keyword>
<dbReference type="Gene3D" id="3.10.50.40">
    <property type="match status" value="1"/>
</dbReference>
<dbReference type="InterPro" id="IPR046357">
    <property type="entry name" value="PPIase_dom_sf"/>
</dbReference>
<dbReference type="PANTHER" id="PTHR45779">
    <property type="entry name" value="PEPTIDYLPROLYL ISOMERASE"/>
    <property type="match status" value="1"/>
</dbReference>
<evidence type="ECO:0000259" key="7">
    <source>
        <dbReference type="PROSITE" id="PS50059"/>
    </source>
</evidence>
<dbReference type="PANTHER" id="PTHR45779:SF7">
    <property type="entry name" value="PEPTIDYLPROLYL ISOMERASE"/>
    <property type="match status" value="1"/>
</dbReference>
<dbReference type="SUPFAM" id="SSF54534">
    <property type="entry name" value="FKBP-like"/>
    <property type="match status" value="1"/>
</dbReference>
<dbReference type="EC" id="5.2.1.8" evidence="5"/>
<evidence type="ECO:0000313" key="9">
    <source>
        <dbReference type="Proteomes" id="UP000034048"/>
    </source>
</evidence>
<dbReference type="PATRIC" id="fig|1618634.3.peg.274"/>
<evidence type="ECO:0000313" key="8">
    <source>
        <dbReference type="EMBL" id="KKR14677.1"/>
    </source>
</evidence>
<comment type="similarity">
    <text evidence="5">Belongs to the FKBP-type PPIase family.</text>
</comment>
<dbReference type="EMBL" id="LBWS01000021">
    <property type="protein sequence ID" value="KKR14677.1"/>
    <property type="molecule type" value="Genomic_DNA"/>
</dbReference>
<evidence type="ECO:0000256" key="6">
    <source>
        <dbReference type="SAM" id="Phobius"/>
    </source>
</evidence>
<feature type="transmembrane region" description="Helical" evidence="6">
    <location>
        <begin position="24"/>
        <end position="43"/>
    </location>
</feature>
<gene>
    <name evidence="8" type="ORF">UT42_C0021G0001</name>
</gene>
<dbReference type="Pfam" id="PF00254">
    <property type="entry name" value="FKBP_C"/>
    <property type="match status" value="1"/>
</dbReference>
<dbReference type="InterPro" id="IPR001179">
    <property type="entry name" value="PPIase_FKBP_dom"/>
</dbReference>
<organism evidence="8 9">
    <name type="scientific">Candidatus Falkowbacteria bacterium GW2011_GWA2_39_24</name>
    <dbReference type="NCBI Taxonomy" id="1618634"/>
    <lineage>
        <taxon>Bacteria</taxon>
        <taxon>Candidatus Falkowiibacteriota</taxon>
    </lineage>
</organism>
<evidence type="ECO:0000256" key="1">
    <source>
        <dbReference type="ARBA" id="ARBA00000971"/>
    </source>
</evidence>
<dbReference type="InterPro" id="IPR044609">
    <property type="entry name" value="FKBP2/11"/>
</dbReference>
<evidence type="ECO:0000256" key="4">
    <source>
        <dbReference type="PROSITE-ProRule" id="PRU00277"/>
    </source>
</evidence>
<sequence>MAQKFKPGIDDPQLVVKPSFWQESWIMAVAIILLILAGGWWLYSYLQAQNMAADYLAAAEQIQINKQKDINNNNMETTQPISSGLQIDVLQAGTGTAVTKAGDTISVHYTGTLLDGTKFDSSVDRGQPFSFTLGVGQVIQGWDQGLLNMKVGEKRKLTIPADLGYGSRGAGAIIPPNATLVFATELMAIN</sequence>
<evidence type="ECO:0000256" key="3">
    <source>
        <dbReference type="ARBA" id="ARBA00023235"/>
    </source>
</evidence>
<evidence type="ECO:0000256" key="2">
    <source>
        <dbReference type="ARBA" id="ARBA00023110"/>
    </source>
</evidence>
<dbReference type="FunFam" id="3.10.50.40:FF:000006">
    <property type="entry name" value="Peptidyl-prolyl cis-trans isomerase"/>
    <property type="match status" value="1"/>
</dbReference>
<keyword evidence="2 4" id="KW-0697">Rotamase</keyword>
<reference evidence="8 9" key="1">
    <citation type="journal article" date="2015" name="Nature">
        <title>rRNA introns, odd ribosomes, and small enigmatic genomes across a large radiation of phyla.</title>
        <authorList>
            <person name="Brown C.T."/>
            <person name="Hug L.A."/>
            <person name="Thomas B.C."/>
            <person name="Sharon I."/>
            <person name="Castelle C.J."/>
            <person name="Singh A."/>
            <person name="Wilkins M.J."/>
            <person name="Williams K.H."/>
            <person name="Banfield J.F."/>
        </authorList>
    </citation>
    <scope>NUCLEOTIDE SEQUENCE [LARGE SCALE GENOMIC DNA]</scope>
</reference>
<keyword evidence="6" id="KW-1133">Transmembrane helix</keyword>
<dbReference type="GO" id="GO:0003755">
    <property type="term" value="F:peptidyl-prolyl cis-trans isomerase activity"/>
    <property type="evidence" value="ECO:0007669"/>
    <property type="project" value="UniProtKB-UniRule"/>
</dbReference>
<keyword evidence="6" id="KW-0812">Transmembrane</keyword>
<dbReference type="Proteomes" id="UP000034048">
    <property type="component" value="Unassembled WGS sequence"/>
</dbReference>
<accession>A0A0G0RM49</accession>
<comment type="caution">
    <text evidence="8">The sequence shown here is derived from an EMBL/GenBank/DDBJ whole genome shotgun (WGS) entry which is preliminary data.</text>
</comment>
<feature type="domain" description="PPIase FKBP-type" evidence="7">
    <location>
        <begin position="102"/>
        <end position="190"/>
    </location>
</feature>